<dbReference type="PROSITE" id="PS00107">
    <property type="entry name" value="PROTEIN_KINASE_ATP"/>
    <property type="match status" value="1"/>
</dbReference>
<feature type="signal peptide" evidence="8">
    <location>
        <begin position="1"/>
        <end position="26"/>
    </location>
</feature>
<dbReference type="InterPro" id="IPR011009">
    <property type="entry name" value="Kinase-like_dom_sf"/>
</dbReference>
<evidence type="ECO:0000256" key="2">
    <source>
        <dbReference type="ARBA" id="ARBA00022679"/>
    </source>
</evidence>
<evidence type="ECO:0000256" key="8">
    <source>
        <dbReference type="SAM" id="SignalP"/>
    </source>
</evidence>
<dbReference type="SMART" id="SM00220">
    <property type="entry name" value="S_TKc"/>
    <property type="match status" value="1"/>
</dbReference>
<evidence type="ECO:0000256" key="4">
    <source>
        <dbReference type="ARBA" id="ARBA00022777"/>
    </source>
</evidence>
<dbReference type="EMBL" id="CAXAMN010001869">
    <property type="protein sequence ID" value="CAK8996595.1"/>
    <property type="molecule type" value="Genomic_DNA"/>
</dbReference>
<evidence type="ECO:0000256" key="3">
    <source>
        <dbReference type="ARBA" id="ARBA00022741"/>
    </source>
</evidence>
<evidence type="ECO:0000259" key="9">
    <source>
        <dbReference type="PROSITE" id="PS50011"/>
    </source>
</evidence>
<feature type="chain" id="PRO_5045043505" description="Protein kinase domain-containing protein" evidence="8">
    <location>
        <begin position="27"/>
        <end position="1032"/>
    </location>
</feature>
<keyword evidence="3 6" id="KW-0547">Nucleotide-binding</keyword>
<accession>A0ABP0I1X1</accession>
<dbReference type="InterPro" id="IPR007314">
    <property type="entry name" value="Cofac_haem-bd_dom"/>
</dbReference>
<dbReference type="InterPro" id="IPR000719">
    <property type="entry name" value="Prot_kinase_dom"/>
</dbReference>
<dbReference type="InterPro" id="IPR017441">
    <property type="entry name" value="Protein_kinase_ATP_BS"/>
</dbReference>
<dbReference type="Pfam" id="PF00069">
    <property type="entry name" value="Pkinase"/>
    <property type="match status" value="1"/>
</dbReference>
<dbReference type="Proteomes" id="UP001642484">
    <property type="component" value="Unassembled WGS sequence"/>
</dbReference>
<dbReference type="Gene3D" id="3.30.200.20">
    <property type="entry name" value="Phosphorylase Kinase, domain 1"/>
    <property type="match status" value="1"/>
</dbReference>
<dbReference type="InterPro" id="IPR050660">
    <property type="entry name" value="NEK_Ser/Thr_kinase"/>
</dbReference>
<feature type="binding site" evidence="6">
    <location>
        <position position="304"/>
    </location>
    <ligand>
        <name>ATP</name>
        <dbReference type="ChEBI" id="CHEBI:30616"/>
    </ligand>
</feature>
<comment type="similarity">
    <text evidence="1">Belongs to the protein kinase superfamily. NEK Ser/Thr protein kinase family. NIMA subfamily.</text>
</comment>
<dbReference type="SUPFAM" id="SSF56112">
    <property type="entry name" value="Protein kinase-like (PK-like)"/>
    <property type="match status" value="1"/>
</dbReference>
<gene>
    <name evidence="10" type="ORF">CCMP2556_LOCUS4524</name>
</gene>
<protein>
    <recommendedName>
        <fullName evidence="9">Protein kinase domain-containing protein</fullName>
    </recommendedName>
</protein>
<dbReference type="SUPFAM" id="SSF159501">
    <property type="entry name" value="EreA/ChaN-like"/>
    <property type="match status" value="1"/>
</dbReference>
<dbReference type="PANTHER" id="PTHR43671">
    <property type="entry name" value="SERINE/THREONINE-PROTEIN KINASE NEK"/>
    <property type="match status" value="1"/>
</dbReference>
<dbReference type="InterPro" id="IPR008271">
    <property type="entry name" value="Ser/Thr_kinase_AS"/>
</dbReference>
<dbReference type="Pfam" id="PF04187">
    <property type="entry name" value="Cofac_haem_bdg"/>
    <property type="match status" value="1"/>
</dbReference>
<keyword evidence="2" id="KW-0808">Transferase</keyword>
<evidence type="ECO:0000256" key="1">
    <source>
        <dbReference type="ARBA" id="ARBA00010886"/>
    </source>
</evidence>
<evidence type="ECO:0000313" key="10">
    <source>
        <dbReference type="EMBL" id="CAK8996595.1"/>
    </source>
</evidence>
<keyword evidence="8" id="KW-0732">Signal</keyword>
<feature type="domain" description="Protein kinase" evidence="9">
    <location>
        <begin position="275"/>
        <end position="605"/>
    </location>
</feature>
<feature type="region of interest" description="Disordered" evidence="7">
    <location>
        <begin position="549"/>
        <end position="568"/>
    </location>
</feature>
<comment type="caution">
    <text evidence="10">The sequence shown here is derived from an EMBL/GenBank/DDBJ whole genome shotgun (WGS) entry which is preliminary data.</text>
</comment>
<evidence type="ECO:0000256" key="7">
    <source>
        <dbReference type="SAM" id="MobiDB-lite"/>
    </source>
</evidence>
<evidence type="ECO:0000313" key="11">
    <source>
        <dbReference type="Proteomes" id="UP001642484"/>
    </source>
</evidence>
<sequence length="1032" mass="116429">MDHHPPRWSSIETRLGLSLLRRLWLAEEALLYEEFAPGWEGRWRLEEDGQLRPVSRLDADLFSPHGRLWLRGTSGRLVHLLEQKPSSLRFRIAVTAEGDCALGHVALQDAEGRACVWVYVERRSDFVGIPLCCVHINLMDFQLPHLPSGPSNFLSLSFDLDWMHQRLLNIRVDGLLVAEEEDFHHPRCSGCAQLRLFNMRGRGCATAWRELLLKKRHGQCPAEWMEVPRRVDLDLTISSYERGWPRASHDPIRCVGSKWRQVGLVPAQQMWEDEYQLQRSIGSGSFGQVFLVLHKEEQREYVLKSIELQTASDEGRQQMELEDRSGHLCILMEYCEHGDIFTHLQDLRRTQIPHESQLLEWFTEIVWARQGMGVQALQSLHQQKILHRDLKTQNIFLAGSRPPLAAKLGDFGVAKVGRAQGSRLSCLPPRTWLKRLELMVFQVLRRPLVPESDGGTRQIGTPFYMSPARSREVVRFRPTKVIKAYSRNQQKWMRVVEQNLDPRCDVWGLGCVLYEIVNGHRVGKLIDVMDVGGGLALKIIKGSYTPISASTDTQHQAGKRVRDGRKGAEMKCRCSQSTKQLIQAMLTKNPSHRPSLKEILHMPLIRSKILPAYRSSIAAGAADARPGMAGTWLAGAQSQRDGEEMEEFPKATFDIQGKLDASYQKNKEERRTTRCDTGAAGCPFGGTPGTSRGSFTPEAALPVRTLVEGQDFAVFQRHGATAREASLKEMLETLASSAGMCAILMGEVHDDAVTHLLQLAVLKHLRRHGQRRLILSMEMFEMDVQEVLDEYVLHKAIREEDLLMDSRPWGNYLEDYRPLVQFCRDEGIRVIAANAPRRYVSMVSRKGEQFLRGLEANGCRSLLPPFPLPLPSPAYRRKFEETMSMPTLQSDTGGSCPFIGFSSEDLRSVRPETMQAQLLWDHAMAKSVAEALRADPEAPECVVLHLCGAFHCAHGLGIPEALPRYCPQLHPEAEVLHMGPKRCPEGVTNIICWPGSVGATLKAVRGGSVPKPLETMGDWVIITEETFQETKT</sequence>
<keyword evidence="11" id="KW-1185">Reference proteome</keyword>
<dbReference type="CDD" id="cd14727">
    <property type="entry name" value="ChanN-like"/>
    <property type="match status" value="1"/>
</dbReference>
<keyword evidence="5 6" id="KW-0067">ATP-binding</keyword>
<reference evidence="10 11" key="1">
    <citation type="submission" date="2024-02" db="EMBL/GenBank/DDBJ databases">
        <authorList>
            <person name="Chen Y."/>
            <person name="Shah S."/>
            <person name="Dougan E. K."/>
            <person name="Thang M."/>
            <person name="Chan C."/>
        </authorList>
    </citation>
    <scope>NUCLEOTIDE SEQUENCE [LARGE SCALE GENOMIC DNA]</scope>
</reference>
<dbReference type="Gene3D" id="1.10.510.10">
    <property type="entry name" value="Transferase(Phosphotransferase) domain 1"/>
    <property type="match status" value="1"/>
</dbReference>
<organism evidence="10 11">
    <name type="scientific">Durusdinium trenchii</name>
    <dbReference type="NCBI Taxonomy" id="1381693"/>
    <lineage>
        <taxon>Eukaryota</taxon>
        <taxon>Sar</taxon>
        <taxon>Alveolata</taxon>
        <taxon>Dinophyceae</taxon>
        <taxon>Suessiales</taxon>
        <taxon>Symbiodiniaceae</taxon>
        <taxon>Durusdinium</taxon>
    </lineage>
</organism>
<evidence type="ECO:0000256" key="6">
    <source>
        <dbReference type="PROSITE-ProRule" id="PRU10141"/>
    </source>
</evidence>
<dbReference type="PANTHER" id="PTHR43671:SF106">
    <property type="entry name" value="NIMA-LIKE KINASE"/>
    <property type="match status" value="1"/>
</dbReference>
<dbReference type="PROSITE" id="PS50011">
    <property type="entry name" value="PROTEIN_KINASE_DOM"/>
    <property type="match status" value="1"/>
</dbReference>
<dbReference type="Gene3D" id="3.40.50.11550">
    <property type="match status" value="1"/>
</dbReference>
<name>A0ABP0I1X1_9DINO</name>
<evidence type="ECO:0000256" key="5">
    <source>
        <dbReference type="ARBA" id="ARBA00022840"/>
    </source>
</evidence>
<dbReference type="PROSITE" id="PS00108">
    <property type="entry name" value="PROTEIN_KINASE_ST"/>
    <property type="match status" value="1"/>
</dbReference>
<keyword evidence="4" id="KW-0418">Kinase</keyword>
<proteinExistence type="inferred from homology"/>